<evidence type="ECO:0000259" key="4">
    <source>
        <dbReference type="Pfam" id="PF25973"/>
    </source>
</evidence>
<dbReference type="CDD" id="cd06850">
    <property type="entry name" value="biotinyl_domain"/>
    <property type="match status" value="1"/>
</dbReference>
<evidence type="ECO:0000313" key="6">
    <source>
        <dbReference type="EMBL" id="KGJ91741.1"/>
    </source>
</evidence>
<dbReference type="Pfam" id="PF25975">
    <property type="entry name" value="CzcB_C"/>
    <property type="match status" value="1"/>
</dbReference>
<comment type="caution">
    <text evidence="6">The sequence shown here is derived from an EMBL/GenBank/DDBJ whole genome shotgun (WGS) entry which is preliminary data.</text>
</comment>
<dbReference type="InterPro" id="IPR051909">
    <property type="entry name" value="MFP_Cation_Efflux"/>
</dbReference>
<dbReference type="InterPro" id="IPR011053">
    <property type="entry name" value="Single_hybrid_motif"/>
</dbReference>
<dbReference type="Pfam" id="PF25973">
    <property type="entry name" value="BSH_CzcB"/>
    <property type="match status" value="1"/>
</dbReference>
<gene>
    <name evidence="6" type="ORF">GAB14E_3223</name>
</gene>
<keyword evidence="1" id="KW-0813">Transport</keyword>
<feature type="region of interest" description="Disordered" evidence="2">
    <location>
        <begin position="50"/>
        <end position="88"/>
    </location>
</feature>
<feature type="chain" id="PRO_5001949190" evidence="3">
    <location>
        <begin position="43"/>
        <end position="356"/>
    </location>
</feature>
<name>A0A099KMP4_COLPS</name>
<dbReference type="Gene3D" id="2.40.50.100">
    <property type="match status" value="1"/>
</dbReference>
<feature type="signal peptide" evidence="3">
    <location>
        <begin position="1"/>
        <end position="42"/>
    </location>
</feature>
<keyword evidence="3" id="KW-0732">Signal</keyword>
<evidence type="ECO:0000259" key="5">
    <source>
        <dbReference type="Pfam" id="PF25975"/>
    </source>
</evidence>
<dbReference type="SUPFAM" id="SSF51230">
    <property type="entry name" value="Single hybrid motif"/>
    <property type="match status" value="1"/>
</dbReference>
<evidence type="ECO:0000313" key="7">
    <source>
        <dbReference type="Proteomes" id="UP000029868"/>
    </source>
</evidence>
<reference evidence="6 7" key="1">
    <citation type="submission" date="2014-08" db="EMBL/GenBank/DDBJ databases">
        <title>Genomic and Phenotypic Diversity of Colwellia psychrerythraea strains from Disparate Marine Basins.</title>
        <authorList>
            <person name="Techtmann S.M."/>
            <person name="Stelling S.C."/>
            <person name="Utturkar S.M."/>
            <person name="Alshibli N."/>
            <person name="Harris A."/>
            <person name="Brown S.D."/>
            <person name="Hazen T.C."/>
        </authorList>
    </citation>
    <scope>NUCLEOTIDE SEQUENCE [LARGE SCALE GENOMIC DNA]</scope>
    <source>
        <strain evidence="6 7">GAB14E</strain>
    </source>
</reference>
<dbReference type="Gene3D" id="2.40.420.20">
    <property type="match status" value="1"/>
</dbReference>
<dbReference type="PANTHER" id="PTHR30097">
    <property type="entry name" value="CATION EFFLUX SYSTEM PROTEIN CUSB"/>
    <property type="match status" value="1"/>
</dbReference>
<dbReference type="PATRIC" id="fig|28229.3.peg.2943"/>
<feature type="domain" description="CzcB-like barrel-sandwich hybrid" evidence="4">
    <location>
        <begin position="132"/>
        <end position="195"/>
    </location>
</feature>
<dbReference type="InterPro" id="IPR058649">
    <property type="entry name" value="CzcB_C"/>
</dbReference>
<feature type="domain" description="CzcB-like C-terminal circularly permuted SH3-like" evidence="5">
    <location>
        <begin position="286"/>
        <end position="344"/>
    </location>
</feature>
<sequence length="356" mass="38788">MNNHLLTNKQKNGLKSGSLMATVLATLLFTLPLSLTSYAASAVENPVDDKAGKHAQSHIDSHGDTHSDPLSIINTNEHSDEHGDEHGEEGHIEMSAEMMNSVDITTQQASAGEIKQRLTLYGTSTTEPSGVSYVRARFPGMITKLSVNVGDKVKKGQLIAEIESNNSLTRYSIYAAISGIITQRYVNPGELADEQVLVTIEDHQKLWLELQVFATQKPKVTIGQAVTISMDQQFTDSTITQLLPSTKASPFSIARVPLDNTQGNWSVGNLLSGSVVINNKSVPLIIDNRAIQVMEGKEVIFVKNEHGFAVREVKLGLSDGQYSQVLAGLNQGEVYSVKNSYLLKAELEKSSAEHHH</sequence>
<dbReference type="PANTHER" id="PTHR30097:SF4">
    <property type="entry name" value="SLR6042 PROTEIN"/>
    <property type="match status" value="1"/>
</dbReference>
<proteinExistence type="predicted"/>
<feature type="compositionally biased region" description="Basic and acidic residues" evidence="2">
    <location>
        <begin position="50"/>
        <end position="67"/>
    </location>
</feature>
<evidence type="ECO:0000256" key="2">
    <source>
        <dbReference type="SAM" id="MobiDB-lite"/>
    </source>
</evidence>
<protein>
    <submittedName>
        <fullName evidence="6">Uncharacterized protein</fullName>
    </submittedName>
</protein>
<dbReference type="GO" id="GO:0060003">
    <property type="term" value="P:copper ion export"/>
    <property type="evidence" value="ECO:0007669"/>
    <property type="project" value="TreeGrafter"/>
</dbReference>
<dbReference type="RefSeq" id="WP_033082948.1">
    <property type="nucleotide sequence ID" value="NZ_JQEC01000040.1"/>
</dbReference>
<dbReference type="EMBL" id="JQEC01000040">
    <property type="protein sequence ID" value="KGJ91741.1"/>
    <property type="molecule type" value="Genomic_DNA"/>
</dbReference>
<feature type="compositionally biased region" description="Basic and acidic residues" evidence="2">
    <location>
        <begin position="77"/>
        <end position="88"/>
    </location>
</feature>
<dbReference type="OrthoDB" id="9768185at2"/>
<dbReference type="Proteomes" id="UP000029868">
    <property type="component" value="Unassembled WGS sequence"/>
</dbReference>
<dbReference type="GO" id="GO:0030288">
    <property type="term" value="C:outer membrane-bounded periplasmic space"/>
    <property type="evidence" value="ECO:0007669"/>
    <property type="project" value="TreeGrafter"/>
</dbReference>
<dbReference type="InterPro" id="IPR058647">
    <property type="entry name" value="BSH_CzcB-like"/>
</dbReference>
<dbReference type="GO" id="GO:0015679">
    <property type="term" value="P:plasma membrane copper ion transport"/>
    <property type="evidence" value="ECO:0007669"/>
    <property type="project" value="TreeGrafter"/>
</dbReference>
<evidence type="ECO:0000256" key="1">
    <source>
        <dbReference type="ARBA" id="ARBA00022448"/>
    </source>
</evidence>
<accession>A0A099KMP4</accession>
<dbReference type="AlphaFoldDB" id="A0A099KMP4"/>
<dbReference type="GO" id="GO:0046914">
    <property type="term" value="F:transition metal ion binding"/>
    <property type="evidence" value="ECO:0007669"/>
    <property type="project" value="TreeGrafter"/>
</dbReference>
<organism evidence="6 7">
    <name type="scientific">Colwellia psychrerythraea</name>
    <name type="common">Vibrio psychroerythus</name>
    <dbReference type="NCBI Taxonomy" id="28229"/>
    <lineage>
        <taxon>Bacteria</taxon>
        <taxon>Pseudomonadati</taxon>
        <taxon>Pseudomonadota</taxon>
        <taxon>Gammaproteobacteria</taxon>
        <taxon>Alteromonadales</taxon>
        <taxon>Colwelliaceae</taxon>
        <taxon>Colwellia</taxon>
    </lineage>
</organism>
<evidence type="ECO:0000256" key="3">
    <source>
        <dbReference type="SAM" id="SignalP"/>
    </source>
</evidence>